<keyword evidence="3" id="KW-0238">DNA-binding</keyword>
<dbReference type="InterPro" id="IPR036388">
    <property type="entry name" value="WH-like_DNA-bd_sf"/>
</dbReference>
<dbReference type="PANTHER" id="PTHR30126">
    <property type="entry name" value="HTH-TYPE TRANSCRIPTIONAL REGULATOR"/>
    <property type="match status" value="1"/>
</dbReference>
<evidence type="ECO:0000313" key="7">
    <source>
        <dbReference type="Proteomes" id="UP000243680"/>
    </source>
</evidence>
<dbReference type="PANTHER" id="PTHR30126:SF98">
    <property type="entry name" value="HTH-TYPE TRANSCRIPTIONAL ACTIVATOR BAUR"/>
    <property type="match status" value="1"/>
</dbReference>
<evidence type="ECO:0000256" key="1">
    <source>
        <dbReference type="ARBA" id="ARBA00009437"/>
    </source>
</evidence>
<evidence type="ECO:0000259" key="5">
    <source>
        <dbReference type="PROSITE" id="PS50931"/>
    </source>
</evidence>
<dbReference type="SUPFAM" id="SSF46785">
    <property type="entry name" value="Winged helix' DNA-binding domain"/>
    <property type="match status" value="1"/>
</dbReference>
<keyword evidence="2" id="KW-0805">Transcription regulation</keyword>
<dbReference type="InterPro" id="IPR000847">
    <property type="entry name" value="LysR_HTH_N"/>
</dbReference>
<evidence type="ECO:0000256" key="3">
    <source>
        <dbReference type="ARBA" id="ARBA00023125"/>
    </source>
</evidence>
<dbReference type="Pfam" id="PF00126">
    <property type="entry name" value="HTH_1"/>
    <property type="match status" value="1"/>
</dbReference>
<feature type="domain" description="HTH lysR-type" evidence="5">
    <location>
        <begin position="8"/>
        <end position="65"/>
    </location>
</feature>
<proteinExistence type="inferred from homology"/>
<dbReference type="Pfam" id="PF03466">
    <property type="entry name" value="LysR_substrate"/>
    <property type="match status" value="1"/>
</dbReference>
<accession>A0A1B4LHT8</accession>
<dbReference type="InterPro" id="IPR036390">
    <property type="entry name" value="WH_DNA-bd_sf"/>
</dbReference>
<dbReference type="Gene3D" id="1.10.10.10">
    <property type="entry name" value="Winged helix-like DNA-binding domain superfamily/Winged helix DNA-binding domain"/>
    <property type="match status" value="1"/>
</dbReference>
<reference evidence="6 7" key="1">
    <citation type="submission" date="2015-12" db="EMBL/GenBank/DDBJ databases">
        <title>Diversity of Burkholderia near neighbor genomes.</title>
        <authorList>
            <person name="Sahl J."/>
            <person name="Wagner D."/>
            <person name="Keim P."/>
        </authorList>
    </citation>
    <scope>NUCLEOTIDE SEQUENCE [LARGE SCALE GENOMIC DNA]</scope>
    <source>
        <strain evidence="6 7">MSMB0783</strain>
    </source>
</reference>
<name>A0A1B4LHT8_9BURK</name>
<evidence type="ECO:0000313" key="6">
    <source>
        <dbReference type="EMBL" id="AOJ76723.1"/>
    </source>
</evidence>
<dbReference type="EMBL" id="CP013421">
    <property type="protein sequence ID" value="AOJ76723.1"/>
    <property type="molecule type" value="Genomic_DNA"/>
</dbReference>
<dbReference type="SUPFAM" id="SSF53850">
    <property type="entry name" value="Periplasmic binding protein-like II"/>
    <property type="match status" value="1"/>
</dbReference>
<dbReference type="GO" id="GO:0003700">
    <property type="term" value="F:DNA-binding transcription factor activity"/>
    <property type="evidence" value="ECO:0007669"/>
    <property type="project" value="InterPro"/>
</dbReference>
<protein>
    <submittedName>
        <fullName evidence="6">LysR family transcriptional regulator</fullName>
    </submittedName>
</protein>
<dbReference type="CDD" id="cd05466">
    <property type="entry name" value="PBP2_LTTR_substrate"/>
    <property type="match status" value="1"/>
</dbReference>
<dbReference type="GO" id="GO:0000976">
    <property type="term" value="F:transcription cis-regulatory region binding"/>
    <property type="evidence" value="ECO:0007669"/>
    <property type="project" value="TreeGrafter"/>
</dbReference>
<dbReference type="PROSITE" id="PS50931">
    <property type="entry name" value="HTH_LYSR"/>
    <property type="match status" value="1"/>
</dbReference>
<dbReference type="Gene3D" id="3.40.190.10">
    <property type="entry name" value="Periplasmic binding protein-like II"/>
    <property type="match status" value="2"/>
</dbReference>
<keyword evidence="4" id="KW-0804">Transcription</keyword>
<evidence type="ECO:0000256" key="4">
    <source>
        <dbReference type="ARBA" id="ARBA00023163"/>
    </source>
</evidence>
<evidence type="ECO:0000256" key="2">
    <source>
        <dbReference type="ARBA" id="ARBA00023015"/>
    </source>
</evidence>
<dbReference type="Proteomes" id="UP000243680">
    <property type="component" value="Chromosome 3"/>
</dbReference>
<organism evidence="6 7">
    <name type="scientific">Burkholderia ubonensis</name>
    <dbReference type="NCBI Taxonomy" id="101571"/>
    <lineage>
        <taxon>Bacteria</taxon>
        <taxon>Pseudomonadati</taxon>
        <taxon>Pseudomonadota</taxon>
        <taxon>Betaproteobacteria</taxon>
        <taxon>Burkholderiales</taxon>
        <taxon>Burkholderiaceae</taxon>
        <taxon>Burkholderia</taxon>
        <taxon>Burkholderia cepacia complex</taxon>
    </lineage>
</organism>
<sequence>MLASLSDLDLKSLRVYCTIVEAGGFTAAQSILNMGLPRLSIVVRDLEVRLGTKLCHRGRQGFQVTDEGMAVYESARVLFSDIGRFLDSVGVLNGQPKTRLEIGFVDGLLSFPGAPIVSALERFKRRSPATHLTVHVMRPDELEKAVLEERLTLAVGAFHHRLSGLVYKPIFSEEQNLYCSFAHPLSSATGVGLMEAIANADYVERGYMVESQRPSPVNLNRAATAYNMEAILTMLLTGLYIGYLPTHFASRWVAEKKLFALEPAACSYSALFSVATRQGKALDPIGQLMLDSFDFGSGA</sequence>
<dbReference type="InterPro" id="IPR005119">
    <property type="entry name" value="LysR_subst-bd"/>
</dbReference>
<dbReference type="AlphaFoldDB" id="A0A1B4LHT8"/>
<dbReference type="RefSeq" id="WP_059461616.1">
    <property type="nucleotide sequence ID" value="NZ_CP013421.1"/>
</dbReference>
<gene>
    <name evidence="6" type="ORF">WJ35_16720</name>
</gene>
<comment type="similarity">
    <text evidence="1">Belongs to the LysR transcriptional regulatory family.</text>
</comment>